<evidence type="ECO:0000313" key="2">
    <source>
        <dbReference type="Proteomes" id="UP001571581"/>
    </source>
</evidence>
<organism evidence="1 2">
    <name type="scientific">Leptotrichia hongkongensis</name>
    <dbReference type="NCBI Taxonomy" id="554406"/>
    <lineage>
        <taxon>Bacteria</taxon>
        <taxon>Fusobacteriati</taxon>
        <taxon>Fusobacteriota</taxon>
        <taxon>Fusobacteriia</taxon>
        <taxon>Fusobacteriales</taxon>
        <taxon>Leptotrichiaceae</taxon>
        <taxon>Leptotrichia</taxon>
    </lineage>
</organism>
<reference evidence="1 2" key="1">
    <citation type="submission" date="2024-07" db="EMBL/GenBank/DDBJ databases">
        <authorList>
            <person name="Li X.-J."/>
            <person name="Wang X."/>
        </authorList>
    </citation>
    <scope>NUCLEOTIDE SEQUENCE [LARGE SCALE GENOMIC DNA]</scope>
    <source>
        <strain evidence="1 2">DSM 23441</strain>
    </source>
</reference>
<protein>
    <recommendedName>
        <fullName evidence="3">Nitroreductase</fullName>
    </recommendedName>
</protein>
<evidence type="ECO:0008006" key="3">
    <source>
        <dbReference type="Google" id="ProtNLM"/>
    </source>
</evidence>
<evidence type="ECO:0000313" key="1">
    <source>
        <dbReference type="EMBL" id="MFA3799497.1"/>
    </source>
</evidence>
<dbReference type="SUPFAM" id="SSF55469">
    <property type="entry name" value="FMN-dependent nitroreductase-like"/>
    <property type="match status" value="1"/>
</dbReference>
<dbReference type="Proteomes" id="UP001571581">
    <property type="component" value="Unassembled WGS sequence"/>
</dbReference>
<dbReference type="InterPro" id="IPR000415">
    <property type="entry name" value="Nitroreductase-like"/>
</dbReference>
<dbReference type="EMBL" id="JBGORW010000005">
    <property type="protein sequence ID" value="MFA3799497.1"/>
    <property type="molecule type" value="Genomic_DNA"/>
</dbReference>
<dbReference type="RefSeq" id="WP_372582768.1">
    <property type="nucleotide sequence ID" value="NZ_JBGORW010000005.1"/>
</dbReference>
<sequence length="41" mass="4803">MNELIKQLQNRRSVREFTGEKIKEEDLKTILCNCSKSGKFS</sequence>
<gene>
    <name evidence="1" type="ORF">ACEG17_04775</name>
</gene>
<dbReference type="Gene3D" id="3.40.109.10">
    <property type="entry name" value="NADH Oxidase"/>
    <property type="match status" value="1"/>
</dbReference>
<proteinExistence type="predicted"/>
<accession>A0ABV4S556</accession>
<comment type="caution">
    <text evidence="1">The sequence shown here is derived from an EMBL/GenBank/DDBJ whole genome shotgun (WGS) entry which is preliminary data.</text>
</comment>
<name>A0ABV4S556_9FUSO</name>
<keyword evidence="2" id="KW-1185">Reference proteome</keyword>